<dbReference type="PANTHER" id="PTHR42760:SF133">
    <property type="entry name" value="3-OXOACYL-[ACYL-CARRIER-PROTEIN] REDUCTASE"/>
    <property type="match status" value="1"/>
</dbReference>
<proteinExistence type="inferred from homology"/>
<dbReference type="InterPro" id="IPR036291">
    <property type="entry name" value="NAD(P)-bd_dom_sf"/>
</dbReference>
<dbReference type="AlphaFoldDB" id="A0A3Q9UY29"/>
<dbReference type="KEGG" id="rfs:C1I64_07390"/>
<dbReference type="PRINTS" id="PR00081">
    <property type="entry name" value="GDHRDH"/>
</dbReference>
<dbReference type="InterPro" id="IPR020904">
    <property type="entry name" value="Sc_DH/Rdtase_CS"/>
</dbReference>
<evidence type="ECO:0000313" key="4">
    <source>
        <dbReference type="EMBL" id="AZZ51891.1"/>
    </source>
</evidence>
<dbReference type="GO" id="GO:0016616">
    <property type="term" value="F:oxidoreductase activity, acting on the CH-OH group of donors, NAD or NADP as acceptor"/>
    <property type="evidence" value="ECO:0007669"/>
    <property type="project" value="TreeGrafter"/>
</dbReference>
<accession>A0A3Q9UY29</accession>
<evidence type="ECO:0000313" key="5">
    <source>
        <dbReference type="Proteomes" id="UP000285317"/>
    </source>
</evidence>
<dbReference type="EMBL" id="CP028137">
    <property type="protein sequence ID" value="AZZ51891.1"/>
    <property type="molecule type" value="Genomic_DNA"/>
</dbReference>
<dbReference type="Gene3D" id="3.40.50.720">
    <property type="entry name" value="NAD(P)-binding Rossmann-like Domain"/>
    <property type="match status" value="1"/>
</dbReference>
<dbReference type="SUPFAM" id="SSF51735">
    <property type="entry name" value="NAD(P)-binding Rossmann-fold domains"/>
    <property type="match status" value="1"/>
</dbReference>
<comment type="similarity">
    <text evidence="1 3">Belongs to the short-chain dehydrogenases/reductases (SDR) family.</text>
</comment>
<name>A0A3Q9UY29_9MICO</name>
<dbReference type="RefSeq" id="WP_127886776.1">
    <property type="nucleotide sequence ID" value="NZ_CP028137.1"/>
</dbReference>
<dbReference type="Proteomes" id="UP000285317">
    <property type="component" value="Chromosome"/>
</dbReference>
<sequence length="252" mass="26292">MTTSDRLTGTTVLVTGSTGALGRSLVRQFAEAGSDVIATARRPHELDDLVTTVGPGTILPTALDVTDEDSWAAAVRAGEERFQRPVTVLVNNAARLIPGTTESITRDEFLAVLDTNVFGALNGVKAVLPSMRRAGTGSVVNVNSISGLAGAPGLIAYSTSKWAIRGMTQTMAKELARDNIRVNGVFPGIIDTPLAFDPATGDELVPVDAFAIPRQADVEEIGRYVLFAAADATFTTGGEFTADGGFLLGPIS</sequence>
<evidence type="ECO:0000256" key="2">
    <source>
        <dbReference type="ARBA" id="ARBA00023002"/>
    </source>
</evidence>
<dbReference type="Pfam" id="PF00106">
    <property type="entry name" value="adh_short"/>
    <property type="match status" value="1"/>
</dbReference>
<evidence type="ECO:0000256" key="1">
    <source>
        <dbReference type="ARBA" id="ARBA00006484"/>
    </source>
</evidence>
<dbReference type="PANTHER" id="PTHR42760">
    <property type="entry name" value="SHORT-CHAIN DEHYDROGENASES/REDUCTASES FAMILY MEMBER"/>
    <property type="match status" value="1"/>
</dbReference>
<dbReference type="InterPro" id="IPR002347">
    <property type="entry name" value="SDR_fam"/>
</dbReference>
<dbReference type="CDD" id="cd05233">
    <property type="entry name" value="SDR_c"/>
    <property type="match status" value="1"/>
</dbReference>
<dbReference type="PRINTS" id="PR00080">
    <property type="entry name" value="SDRFAMILY"/>
</dbReference>
<organism evidence="4 5">
    <name type="scientific">Rathayibacter festucae DSM 15932</name>
    <dbReference type="NCBI Taxonomy" id="1328866"/>
    <lineage>
        <taxon>Bacteria</taxon>
        <taxon>Bacillati</taxon>
        <taxon>Actinomycetota</taxon>
        <taxon>Actinomycetes</taxon>
        <taxon>Micrococcales</taxon>
        <taxon>Microbacteriaceae</taxon>
        <taxon>Rathayibacter</taxon>
    </lineage>
</organism>
<gene>
    <name evidence="4" type="ORF">C1I64_07390</name>
</gene>
<dbReference type="PROSITE" id="PS00061">
    <property type="entry name" value="ADH_SHORT"/>
    <property type="match status" value="1"/>
</dbReference>
<reference evidence="4 5" key="1">
    <citation type="submission" date="2018-03" db="EMBL/GenBank/DDBJ databases">
        <title>Bacteriophage NCPPB3778 and a type I-E CRISPR drive the evolution of the US Biological Select Agent, Rathayibacter toxicus.</title>
        <authorList>
            <person name="Davis E.W.II."/>
            <person name="Tabima J.F."/>
            <person name="Weisberg A.J."/>
            <person name="Dantas Lopes L."/>
            <person name="Wiseman M.S."/>
            <person name="Wiseman M.S."/>
            <person name="Pupko T."/>
            <person name="Belcher M.S."/>
            <person name="Sechler A.J."/>
            <person name="Tancos M.A."/>
            <person name="Schroeder B.K."/>
            <person name="Murray T.D."/>
            <person name="Luster D.G."/>
            <person name="Schneider W.L."/>
            <person name="Rogers E."/>
            <person name="Andreote F.D."/>
            <person name="Grunwald N.J."/>
            <person name="Putnam M.L."/>
            <person name="Chang J.H."/>
        </authorList>
    </citation>
    <scope>NUCLEOTIDE SEQUENCE [LARGE SCALE GENOMIC DNA]</scope>
    <source>
        <strain evidence="4 5">DSM 15932</strain>
    </source>
</reference>
<keyword evidence="2" id="KW-0560">Oxidoreductase</keyword>
<protein>
    <submittedName>
        <fullName evidence="4">3-alpha-hydroxysteroid dehydrogenase</fullName>
    </submittedName>
</protein>
<dbReference type="FunFam" id="3.40.50.720:FF:000084">
    <property type="entry name" value="Short-chain dehydrogenase reductase"/>
    <property type="match status" value="1"/>
</dbReference>
<evidence type="ECO:0000256" key="3">
    <source>
        <dbReference type="RuleBase" id="RU000363"/>
    </source>
</evidence>